<feature type="compositionally biased region" description="Basic and acidic residues" evidence="1">
    <location>
        <begin position="47"/>
        <end position="57"/>
    </location>
</feature>
<feature type="region of interest" description="Disordered" evidence="1">
    <location>
        <begin position="30"/>
        <end position="61"/>
    </location>
</feature>
<dbReference type="AlphaFoldDB" id="A0A976IGN9"/>
<protein>
    <submittedName>
        <fullName evidence="2">Uncharacterized protein</fullName>
    </submittedName>
</protein>
<dbReference type="GeneID" id="94346462"/>
<dbReference type="KEGG" id="blac:94346462"/>
<dbReference type="Proteomes" id="UP000294530">
    <property type="component" value="Unassembled WGS sequence"/>
</dbReference>
<reference evidence="2 3" key="1">
    <citation type="journal article" date="2021" name="Genome Biol.">
        <title>AFLAP: assembly-free linkage analysis pipeline using k-mers from genome sequencing data.</title>
        <authorList>
            <person name="Fletcher K."/>
            <person name="Zhang L."/>
            <person name="Gil J."/>
            <person name="Han R."/>
            <person name="Cavanaugh K."/>
            <person name="Michelmore R."/>
        </authorList>
    </citation>
    <scope>NUCLEOTIDE SEQUENCE [LARGE SCALE GENOMIC DNA]</scope>
    <source>
        <strain evidence="2 3">SF5</strain>
    </source>
</reference>
<organism evidence="2 3">
    <name type="scientific">Bremia lactucae</name>
    <name type="common">Lettuce downy mildew</name>
    <dbReference type="NCBI Taxonomy" id="4779"/>
    <lineage>
        <taxon>Eukaryota</taxon>
        <taxon>Sar</taxon>
        <taxon>Stramenopiles</taxon>
        <taxon>Oomycota</taxon>
        <taxon>Peronosporomycetes</taxon>
        <taxon>Peronosporales</taxon>
        <taxon>Peronosporaceae</taxon>
        <taxon>Bremia</taxon>
    </lineage>
</organism>
<name>A0A976IGN9_BRELC</name>
<gene>
    <name evidence="2" type="ORF">CCR75_002694</name>
</gene>
<evidence type="ECO:0000313" key="3">
    <source>
        <dbReference type="Proteomes" id="UP000294530"/>
    </source>
</evidence>
<accession>A0A976IGN9</accession>
<keyword evidence="3" id="KW-1185">Reference proteome</keyword>
<proteinExistence type="predicted"/>
<dbReference type="RefSeq" id="XP_067820615.1">
    <property type="nucleotide sequence ID" value="XM_067960791.1"/>
</dbReference>
<evidence type="ECO:0000313" key="2">
    <source>
        <dbReference type="EMBL" id="TDH71116.1"/>
    </source>
</evidence>
<dbReference type="EMBL" id="SHOA02000004">
    <property type="protein sequence ID" value="TDH71116.1"/>
    <property type="molecule type" value="Genomic_DNA"/>
</dbReference>
<evidence type="ECO:0000256" key="1">
    <source>
        <dbReference type="SAM" id="MobiDB-lite"/>
    </source>
</evidence>
<dbReference type="OrthoDB" id="107986at2759"/>
<comment type="caution">
    <text evidence="2">The sequence shown here is derived from an EMBL/GenBank/DDBJ whole genome shotgun (WGS) entry which is preliminary data.</text>
</comment>
<feature type="compositionally biased region" description="Basic residues" evidence="1">
    <location>
        <begin position="30"/>
        <end position="42"/>
    </location>
</feature>
<sequence>MAIAPTQCRKVIMDAEVPKHKVLARIRSRCHRHKSATPKRVHSASSPHRETRSDELYHVSQQKPQLGHCRYDQPHKPARPVYDCCITEVMMLKAQLHRGNSRFRKRFHRFVMKRMIVPPVTIPKAIAEQRGSKQFVGGQRVPFTRGMWESEKLRQYRRLHTLPVLHEV</sequence>